<sequence length="181" mass="20795">MVESQDALRRASSKRLRDPTQPEGSSREVTKAAPANDVKPMSKRALQWRADREWRDAGVDAVDLAVMLETLALERLDSSRRFADREATLVDVKNAELRLQQDEESKSNGMRSQLHHCASQMLVSKFEAYLVEQEFMLIPTVLGKKLVYNAFKAVFVRWVEWTQLTLATNAMTRQFRTRHGE</sequence>
<proteinExistence type="predicted"/>
<reference evidence="2 3" key="1">
    <citation type="submission" date="2018-08" db="EMBL/GenBank/DDBJ databases">
        <title>Aphanomyces genome sequencing and annotation.</title>
        <authorList>
            <person name="Minardi D."/>
            <person name="Oidtmann B."/>
            <person name="Van Der Giezen M."/>
            <person name="Studholme D.J."/>
        </authorList>
    </citation>
    <scope>NUCLEOTIDE SEQUENCE [LARGE SCALE GENOMIC DNA]</scope>
    <source>
        <strain evidence="2 3">Si</strain>
    </source>
</reference>
<dbReference type="AlphaFoldDB" id="A0A418C4X7"/>
<dbReference type="EMBL" id="QUTB01004080">
    <property type="protein sequence ID" value="RHY64317.1"/>
    <property type="molecule type" value="Genomic_DNA"/>
</dbReference>
<protein>
    <submittedName>
        <fullName evidence="2">Uncharacterized protein</fullName>
    </submittedName>
</protein>
<evidence type="ECO:0000313" key="3">
    <source>
        <dbReference type="Proteomes" id="UP000283543"/>
    </source>
</evidence>
<dbReference type="Proteomes" id="UP000283543">
    <property type="component" value="Unassembled WGS sequence"/>
</dbReference>
<organism evidence="2 3">
    <name type="scientific">Aphanomyces astaci</name>
    <name type="common">Crayfish plague agent</name>
    <dbReference type="NCBI Taxonomy" id="112090"/>
    <lineage>
        <taxon>Eukaryota</taxon>
        <taxon>Sar</taxon>
        <taxon>Stramenopiles</taxon>
        <taxon>Oomycota</taxon>
        <taxon>Saprolegniomycetes</taxon>
        <taxon>Saprolegniales</taxon>
        <taxon>Verrucalvaceae</taxon>
        <taxon>Aphanomyces</taxon>
    </lineage>
</organism>
<evidence type="ECO:0000313" key="2">
    <source>
        <dbReference type="EMBL" id="RHY64317.1"/>
    </source>
</evidence>
<feature type="compositionally biased region" description="Basic and acidic residues" evidence="1">
    <location>
        <begin position="15"/>
        <end position="30"/>
    </location>
</feature>
<accession>A0A418C4X7</accession>
<dbReference type="VEuPathDB" id="FungiDB:H257_09762"/>
<name>A0A418C4X7_APHAT</name>
<comment type="caution">
    <text evidence="2">The sequence shown here is derived from an EMBL/GenBank/DDBJ whole genome shotgun (WGS) entry which is preliminary data.</text>
</comment>
<gene>
    <name evidence="2" type="ORF">DYB34_009330</name>
</gene>
<feature type="region of interest" description="Disordered" evidence="1">
    <location>
        <begin position="1"/>
        <end position="44"/>
    </location>
</feature>
<evidence type="ECO:0000256" key="1">
    <source>
        <dbReference type="SAM" id="MobiDB-lite"/>
    </source>
</evidence>